<dbReference type="Gene3D" id="1.10.405.10">
    <property type="entry name" value="Guanine Nucleotide Dissociation Inhibitor, domain 1"/>
    <property type="match status" value="1"/>
</dbReference>
<dbReference type="PANTHER" id="PTHR43563:SF1">
    <property type="entry name" value="AMINE OXIDASE [FLAVIN-CONTAINING] B"/>
    <property type="match status" value="1"/>
</dbReference>
<dbReference type="InterPro" id="IPR036188">
    <property type="entry name" value="FAD/NAD-bd_sf"/>
</dbReference>
<dbReference type="InterPro" id="IPR002937">
    <property type="entry name" value="Amino_oxidase"/>
</dbReference>
<sequence length="460" mass="49706">MADSRSDFAVVGAGLSGLRAAVTLVAAGATVTVFEARDRVGGRVLSAPPGKDHGAAPLVLDLGAQWVGPGQTEVLRLVEELGLHLVPTDAQGRAIWAIEGHIREGGAARPPMPRHALAEVFANGARVAWMSKRVPLDQPWRASKARQWDRVTAEDWISRHLRSPLGREFARMNIRGNLAVEPTELSVLGVLFDLRSVGAARQLATAEAFRLLEGTHELARRLAGRVGDRIRFADPVRSIAQDSDGVTVHSDTNTLRCRRVAVCVPPPPASRIAYTPSLPEDRACLLRSLRMGGVVKFHAVYQRPFWRERGLSGQAWTAEGVVGLTYDNSPDDGTGRGVLVGLVVADEARRLGAMDAHGQECKILESLGHLFGRNAAVPDRLVVQDWGAEEWTGGAYAAHFPLGAWTTYGSAFRAPCARVHWGGTETSSEWHGYMEGALRSGARVSREMLEADAIKEGCGR</sequence>
<reference evidence="5 6" key="1">
    <citation type="journal article" date="2019" name="Emerg. Microbes Infect.">
        <title>Comprehensive subspecies identification of 175 nontuberculous mycobacteria species based on 7547 genomic profiles.</title>
        <authorList>
            <person name="Matsumoto Y."/>
            <person name="Kinjo T."/>
            <person name="Motooka D."/>
            <person name="Nabeya D."/>
            <person name="Jung N."/>
            <person name="Uechi K."/>
            <person name="Horii T."/>
            <person name="Iida T."/>
            <person name="Fujita J."/>
            <person name="Nakamura S."/>
        </authorList>
    </citation>
    <scope>NUCLEOTIDE SEQUENCE [LARGE SCALE GENOMIC DNA]</scope>
    <source>
        <strain evidence="5 6">JCM 14742</strain>
    </source>
</reference>
<protein>
    <submittedName>
        <fullName evidence="5">Monoamine oxidase</fullName>
    </submittedName>
</protein>
<organism evidence="5 6">
    <name type="scientific">Mycobacterium parmense</name>
    <dbReference type="NCBI Taxonomy" id="185642"/>
    <lineage>
        <taxon>Bacteria</taxon>
        <taxon>Bacillati</taxon>
        <taxon>Actinomycetota</taxon>
        <taxon>Actinomycetes</taxon>
        <taxon>Mycobacteriales</taxon>
        <taxon>Mycobacteriaceae</taxon>
        <taxon>Mycobacterium</taxon>
        <taxon>Mycobacterium simiae complex</taxon>
    </lineage>
</organism>
<feature type="binding site" evidence="4">
    <location>
        <begin position="35"/>
        <end position="36"/>
    </location>
    <ligand>
        <name>FAD</name>
        <dbReference type="ChEBI" id="CHEBI:57692"/>
    </ligand>
</feature>
<comment type="cofactor">
    <cofactor evidence="1">
        <name>FAD</name>
        <dbReference type="ChEBI" id="CHEBI:57692"/>
    </cofactor>
</comment>
<dbReference type="PANTHER" id="PTHR43563">
    <property type="entry name" value="AMINE OXIDASE"/>
    <property type="match status" value="1"/>
</dbReference>
<dbReference type="OrthoDB" id="337830at2"/>
<dbReference type="InterPro" id="IPR001613">
    <property type="entry name" value="Flavin_amine_oxidase"/>
</dbReference>
<dbReference type="InterPro" id="IPR050703">
    <property type="entry name" value="Flavin_MAO"/>
</dbReference>
<evidence type="ECO:0000256" key="2">
    <source>
        <dbReference type="ARBA" id="ARBA00005995"/>
    </source>
</evidence>
<comment type="similarity">
    <text evidence="2">Belongs to the flavin monoamine oxidase family.</text>
</comment>
<feature type="binding site" evidence="4">
    <location>
        <position position="425"/>
    </location>
    <ligand>
        <name>FAD</name>
        <dbReference type="ChEBI" id="CHEBI:57692"/>
    </ligand>
</feature>
<dbReference type="Pfam" id="PF01593">
    <property type="entry name" value="Amino_oxidase"/>
    <property type="match status" value="1"/>
</dbReference>
<feature type="binding site" evidence="4">
    <location>
        <position position="236"/>
    </location>
    <ligand>
        <name>FAD</name>
        <dbReference type="ChEBI" id="CHEBI:57692"/>
    </ligand>
</feature>
<evidence type="ECO:0000313" key="5">
    <source>
        <dbReference type="EMBL" id="BBZ45234.1"/>
    </source>
</evidence>
<dbReference type="AlphaFoldDB" id="A0A7I7YW83"/>
<dbReference type="Proteomes" id="UP000467105">
    <property type="component" value="Chromosome"/>
</dbReference>
<keyword evidence="6" id="KW-1185">Reference proteome</keyword>
<dbReference type="EMBL" id="AP022614">
    <property type="protein sequence ID" value="BBZ45234.1"/>
    <property type="molecule type" value="Genomic_DNA"/>
</dbReference>
<keyword evidence="3" id="KW-0560">Oxidoreductase</keyword>
<evidence type="ECO:0000313" key="6">
    <source>
        <dbReference type="Proteomes" id="UP000467105"/>
    </source>
</evidence>
<accession>A0A7I7YW83</accession>
<dbReference type="SUPFAM" id="SSF54373">
    <property type="entry name" value="FAD-linked reductases, C-terminal domain"/>
    <property type="match status" value="1"/>
</dbReference>
<dbReference type="PRINTS" id="PR00757">
    <property type="entry name" value="AMINEOXDASEF"/>
</dbReference>
<dbReference type="Gene3D" id="3.90.660.10">
    <property type="match status" value="1"/>
</dbReference>
<dbReference type="RefSeq" id="WP_085267877.1">
    <property type="nucleotide sequence ID" value="NZ_AP022614.1"/>
</dbReference>
<evidence type="ECO:0000256" key="3">
    <source>
        <dbReference type="ARBA" id="ARBA00023002"/>
    </source>
</evidence>
<evidence type="ECO:0000256" key="4">
    <source>
        <dbReference type="PIRSR" id="PIRSR601613-1"/>
    </source>
</evidence>
<evidence type="ECO:0000256" key="1">
    <source>
        <dbReference type="ARBA" id="ARBA00001974"/>
    </source>
</evidence>
<dbReference type="Gene3D" id="3.50.50.60">
    <property type="entry name" value="FAD/NAD(P)-binding domain"/>
    <property type="match status" value="1"/>
</dbReference>
<feature type="binding site" evidence="4">
    <location>
        <position position="16"/>
    </location>
    <ligand>
        <name>FAD</name>
        <dbReference type="ChEBI" id="CHEBI:57692"/>
    </ligand>
</feature>
<gene>
    <name evidence="5" type="ORF">MPRM_25150</name>
</gene>
<dbReference type="GO" id="GO:0016491">
    <property type="term" value="F:oxidoreductase activity"/>
    <property type="evidence" value="ECO:0007669"/>
    <property type="project" value="UniProtKB-KW"/>
</dbReference>
<dbReference type="SUPFAM" id="SSF51905">
    <property type="entry name" value="FAD/NAD(P)-binding domain"/>
    <property type="match status" value="1"/>
</dbReference>
<proteinExistence type="inferred from homology"/>
<name>A0A7I7YW83_9MYCO</name>